<feature type="compositionally biased region" description="Basic and acidic residues" evidence="1">
    <location>
        <begin position="104"/>
        <end position="121"/>
    </location>
</feature>
<sequence length="127" mass="14007">MPNHHPYPHTDLQEVSSRNQTAAQIMTALARAPLPVQLMWAQVIAALADIDALIDEVTGLRAELTSIRHQRANALAAMRATLAADRDGDDDPLYYVRDELDAQANRSDRLMRPETTHEAATDHTGGQ</sequence>
<evidence type="ECO:0000313" key="3">
    <source>
        <dbReference type="Proteomes" id="UP001595851"/>
    </source>
</evidence>
<name>A0ABV8G469_9ACTN</name>
<dbReference type="Proteomes" id="UP001595851">
    <property type="component" value="Unassembled WGS sequence"/>
</dbReference>
<organism evidence="2 3">
    <name type="scientific">Nonomuraea purpurea</name>
    <dbReference type="NCBI Taxonomy" id="1849276"/>
    <lineage>
        <taxon>Bacteria</taxon>
        <taxon>Bacillati</taxon>
        <taxon>Actinomycetota</taxon>
        <taxon>Actinomycetes</taxon>
        <taxon>Streptosporangiales</taxon>
        <taxon>Streptosporangiaceae</taxon>
        <taxon>Nonomuraea</taxon>
    </lineage>
</organism>
<accession>A0ABV8G469</accession>
<comment type="caution">
    <text evidence="2">The sequence shown here is derived from an EMBL/GenBank/DDBJ whole genome shotgun (WGS) entry which is preliminary data.</text>
</comment>
<evidence type="ECO:0000256" key="1">
    <source>
        <dbReference type="SAM" id="MobiDB-lite"/>
    </source>
</evidence>
<gene>
    <name evidence="2" type="ORF">ACFOY2_12055</name>
</gene>
<reference evidence="3" key="1">
    <citation type="journal article" date="2019" name="Int. J. Syst. Evol. Microbiol.">
        <title>The Global Catalogue of Microorganisms (GCM) 10K type strain sequencing project: providing services to taxonomists for standard genome sequencing and annotation.</title>
        <authorList>
            <consortium name="The Broad Institute Genomics Platform"/>
            <consortium name="The Broad Institute Genome Sequencing Center for Infectious Disease"/>
            <person name="Wu L."/>
            <person name="Ma J."/>
        </authorList>
    </citation>
    <scope>NUCLEOTIDE SEQUENCE [LARGE SCALE GENOMIC DNA]</scope>
    <source>
        <strain evidence="3">TBRC 1276</strain>
    </source>
</reference>
<proteinExistence type="predicted"/>
<evidence type="ECO:0000313" key="2">
    <source>
        <dbReference type="EMBL" id="MFC4007960.1"/>
    </source>
</evidence>
<keyword evidence="3" id="KW-1185">Reference proteome</keyword>
<feature type="region of interest" description="Disordered" evidence="1">
    <location>
        <begin position="104"/>
        <end position="127"/>
    </location>
</feature>
<protein>
    <submittedName>
        <fullName evidence="2">Uncharacterized protein</fullName>
    </submittedName>
</protein>
<dbReference type="EMBL" id="JBHSBI010000005">
    <property type="protein sequence ID" value="MFC4007960.1"/>
    <property type="molecule type" value="Genomic_DNA"/>
</dbReference>
<dbReference type="RefSeq" id="WP_379528051.1">
    <property type="nucleotide sequence ID" value="NZ_JBHSBI010000005.1"/>
</dbReference>